<evidence type="ECO:0000256" key="1">
    <source>
        <dbReference type="ARBA" id="ARBA00005641"/>
    </source>
</evidence>
<dbReference type="InterPro" id="IPR001547">
    <property type="entry name" value="Glyco_hydro_5"/>
</dbReference>
<dbReference type="RefSeq" id="WP_069195940.1">
    <property type="nucleotide sequence ID" value="NZ_RLII01000015.1"/>
</dbReference>
<evidence type="ECO:0000259" key="8">
    <source>
        <dbReference type="Pfam" id="PF00150"/>
    </source>
</evidence>
<evidence type="ECO:0000313" key="10">
    <source>
        <dbReference type="Proteomes" id="UP000289166"/>
    </source>
</evidence>
<dbReference type="PANTHER" id="PTHR31297:SF41">
    <property type="entry name" value="ENDOGLUCANASE, PUTATIVE (AFU_ORTHOLOGUE AFUA_5G01830)-RELATED"/>
    <property type="match status" value="1"/>
</dbReference>
<name>A0A4Q0I4K5_9FIRM</name>
<evidence type="ECO:0000313" key="9">
    <source>
        <dbReference type="EMBL" id="RXE58655.1"/>
    </source>
</evidence>
<dbReference type="PANTHER" id="PTHR31297">
    <property type="entry name" value="GLUCAN ENDO-1,6-BETA-GLUCOSIDASE B"/>
    <property type="match status" value="1"/>
</dbReference>
<organism evidence="9 10">
    <name type="scientific">Acetivibrio mesophilus</name>
    <dbReference type="NCBI Taxonomy" id="2487273"/>
    <lineage>
        <taxon>Bacteria</taxon>
        <taxon>Bacillati</taxon>
        <taxon>Bacillota</taxon>
        <taxon>Clostridia</taxon>
        <taxon>Eubacteriales</taxon>
        <taxon>Oscillospiraceae</taxon>
        <taxon>Acetivibrio</taxon>
    </lineage>
</organism>
<reference evidence="10" key="1">
    <citation type="submission" date="2018-11" db="EMBL/GenBank/DDBJ databases">
        <title>Genome sequencing of a novel mesophilic and cellulolytic organism within the genus Hungateiclostridium.</title>
        <authorList>
            <person name="Rettenmaier R."/>
            <person name="Liebl W."/>
            <person name="Zverlov V."/>
        </authorList>
    </citation>
    <scope>NUCLEOTIDE SEQUENCE [LARGE SCALE GENOMIC DNA]</scope>
    <source>
        <strain evidence="10">N2K1</strain>
    </source>
</reference>
<keyword evidence="6" id="KW-0624">Polysaccharide degradation</keyword>
<dbReference type="InterPro" id="IPR017853">
    <property type="entry name" value="GH"/>
</dbReference>
<comment type="caution">
    <text evidence="9">The sequence shown here is derived from an EMBL/GenBank/DDBJ whole genome shotgun (WGS) entry which is preliminary data.</text>
</comment>
<dbReference type="GO" id="GO:0030245">
    <property type="term" value="P:cellulose catabolic process"/>
    <property type="evidence" value="ECO:0007669"/>
    <property type="project" value="UniProtKB-KW"/>
</dbReference>
<evidence type="ECO:0000256" key="2">
    <source>
        <dbReference type="ARBA" id="ARBA00022801"/>
    </source>
</evidence>
<comment type="similarity">
    <text evidence="1 7">Belongs to the glycosyl hydrolase 5 (cellulase A) family.</text>
</comment>
<evidence type="ECO:0000256" key="3">
    <source>
        <dbReference type="ARBA" id="ARBA00023001"/>
    </source>
</evidence>
<keyword evidence="4" id="KW-0119">Carbohydrate metabolism</keyword>
<gene>
    <name evidence="9" type="ORF">EFD62_11565</name>
</gene>
<keyword evidence="3" id="KW-0136">Cellulose degradation</keyword>
<dbReference type="AlphaFoldDB" id="A0A4Q0I4K5"/>
<evidence type="ECO:0000256" key="7">
    <source>
        <dbReference type="RuleBase" id="RU361153"/>
    </source>
</evidence>
<keyword evidence="10" id="KW-1185">Reference proteome</keyword>
<protein>
    <submittedName>
        <fullName evidence="9">Glycoside hydrolase family 5 protein</fullName>
    </submittedName>
</protein>
<evidence type="ECO:0000256" key="5">
    <source>
        <dbReference type="ARBA" id="ARBA00023295"/>
    </source>
</evidence>
<dbReference type="InterPro" id="IPR050386">
    <property type="entry name" value="Glycosyl_hydrolase_5"/>
</dbReference>
<dbReference type="EMBL" id="RLII01000015">
    <property type="protein sequence ID" value="RXE58655.1"/>
    <property type="molecule type" value="Genomic_DNA"/>
</dbReference>
<feature type="domain" description="Glycoside hydrolase family 5" evidence="8">
    <location>
        <begin position="20"/>
        <end position="317"/>
    </location>
</feature>
<dbReference type="Gene3D" id="3.20.20.80">
    <property type="entry name" value="Glycosidases"/>
    <property type="match status" value="1"/>
</dbReference>
<keyword evidence="5 7" id="KW-0326">Glycosidase</keyword>
<dbReference type="GO" id="GO:0005576">
    <property type="term" value="C:extracellular region"/>
    <property type="evidence" value="ECO:0007669"/>
    <property type="project" value="TreeGrafter"/>
</dbReference>
<dbReference type="Pfam" id="PF00150">
    <property type="entry name" value="Cellulase"/>
    <property type="match status" value="1"/>
</dbReference>
<evidence type="ECO:0000256" key="4">
    <source>
        <dbReference type="ARBA" id="ARBA00023277"/>
    </source>
</evidence>
<sequence length="343" mass="40795">MVSFKAGINLGGWISQYKDFSKTHFDTFITEKDIKTIAESGFDHVRVPFDYPIIESDDNVGKYKEEGLFYIDRCLEWCKKYNLGLLLDMHHAPGYRFQDLKTNTLFEDPSQQKRFVEIWTFLTKRYIDEREHIAFELLNEIVEPDSVRWNKLMLECIKAIREIDPTRWLYIGGNNYNSPDELKNLADIEDDYIVYNFHFYNPFFFTHQKAHWSESAMAYNRAVKYPGQYEGIETFVKENPKYDFMMEVNNLQLNKELLRKDLKSAIEFREKKKCKLYCGEFGVIALSDIESRVKWHEDYVSLLEEYDIGGAVWNYKDMDFEIYDGEGKPISKELINILTRKKV</sequence>
<dbReference type="SUPFAM" id="SSF51445">
    <property type="entry name" value="(Trans)glycosidases"/>
    <property type="match status" value="1"/>
</dbReference>
<accession>A0A4Q0I4K5</accession>
<dbReference type="Proteomes" id="UP000289166">
    <property type="component" value="Unassembled WGS sequence"/>
</dbReference>
<dbReference type="OrthoDB" id="9800475at2"/>
<keyword evidence="2 7" id="KW-0378">Hydrolase</keyword>
<dbReference type="GO" id="GO:0009986">
    <property type="term" value="C:cell surface"/>
    <property type="evidence" value="ECO:0007669"/>
    <property type="project" value="TreeGrafter"/>
</dbReference>
<evidence type="ECO:0000256" key="6">
    <source>
        <dbReference type="ARBA" id="ARBA00023326"/>
    </source>
</evidence>
<dbReference type="GO" id="GO:0008422">
    <property type="term" value="F:beta-glucosidase activity"/>
    <property type="evidence" value="ECO:0007669"/>
    <property type="project" value="TreeGrafter"/>
</dbReference>
<proteinExistence type="inferred from homology"/>